<dbReference type="GO" id="GO:0010150">
    <property type="term" value="P:leaf senescence"/>
    <property type="evidence" value="ECO:0007669"/>
    <property type="project" value="InterPro"/>
</dbReference>
<gene>
    <name evidence="1" type="ORF">FRX31_033220</name>
</gene>
<feature type="non-terminal residue" evidence="1">
    <location>
        <position position="82"/>
    </location>
</feature>
<organism evidence="1 2">
    <name type="scientific">Thalictrum thalictroides</name>
    <name type="common">Rue-anemone</name>
    <name type="synonym">Anemone thalictroides</name>
    <dbReference type="NCBI Taxonomy" id="46969"/>
    <lineage>
        <taxon>Eukaryota</taxon>
        <taxon>Viridiplantae</taxon>
        <taxon>Streptophyta</taxon>
        <taxon>Embryophyta</taxon>
        <taxon>Tracheophyta</taxon>
        <taxon>Spermatophyta</taxon>
        <taxon>Magnoliopsida</taxon>
        <taxon>Ranunculales</taxon>
        <taxon>Ranunculaceae</taxon>
        <taxon>Thalictroideae</taxon>
        <taxon>Thalictrum</taxon>
    </lineage>
</organism>
<dbReference type="EMBL" id="JABWDY010041723">
    <property type="protein sequence ID" value="KAF5177193.1"/>
    <property type="molecule type" value="Genomic_DNA"/>
</dbReference>
<name>A0A7J6UX54_THATH</name>
<accession>A0A7J6UX54</accession>
<reference evidence="1 2" key="1">
    <citation type="submission" date="2020-06" db="EMBL/GenBank/DDBJ databases">
        <title>Transcriptomic and genomic resources for Thalictrum thalictroides and T. hernandezii: Facilitating candidate gene discovery in an emerging model plant lineage.</title>
        <authorList>
            <person name="Arias T."/>
            <person name="Riano-Pachon D.M."/>
            <person name="Di Stilio V.S."/>
        </authorList>
    </citation>
    <scope>NUCLEOTIDE SEQUENCE [LARGE SCALE GENOMIC DNA]</scope>
    <source>
        <strain evidence="2">cv. WT478/WT964</strain>
        <tissue evidence="1">Leaves</tissue>
    </source>
</reference>
<dbReference type="AlphaFoldDB" id="A0A7J6UX54"/>
<keyword evidence="2" id="KW-1185">Reference proteome</keyword>
<evidence type="ECO:0000313" key="2">
    <source>
        <dbReference type="Proteomes" id="UP000554482"/>
    </source>
</evidence>
<dbReference type="InterPro" id="IPR044973">
    <property type="entry name" value="AAF-like"/>
</dbReference>
<dbReference type="GO" id="GO:0034599">
    <property type="term" value="P:cellular response to oxidative stress"/>
    <property type="evidence" value="ECO:0007669"/>
    <property type="project" value="TreeGrafter"/>
</dbReference>
<dbReference type="PANTHER" id="PTHR36725">
    <property type="entry name" value="SENESCENCE-ASSOCIATED PROTEIN AAF, CHLOROLPLASTIC"/>
    <property type="match status" value="1"/>
</dbReference>
<evidence type="ECO:0000313" key="1">
    <source>
        <dbReference type="EMBL" id="KAF5177193.1"/>
    </source>
</evidence>
<sequence length="82" mass="8920">QALANALTAAPSMWTLGNAGMGALQRLAEDSNPAISIAASKAIDELKKQWKIEEGDSWRFTMNQIPTTEADVTDNNDEIRTD</sequence>
<comment type="caution">
    <text evidence="1">The sequence shown here is derived from an EMBL/GenBank/DDBJ whole genome shotgun (WGS) entry which is preliminary data.</text>
</comment>
<proteinExistence type="predicted"/>
<dbReference type="PANTHER" id="PTHR36725:SF1">
    <property type="entry name" value="SENESCENCE-ASSOCIATED PROTEIN AAF, CHLOROLPLASTIC"/>
    <property type="match status" value="1"/>
</dbReference>
<dbReference type="Proteomes" id="UP000554482">
    <property type="component" value="Unassembled WGS sequence"/>
</dbReference>
<dbReference type="GO" id="GO:0009507">
    <property type="term" value="C:chloroplast"/>
    <property type="evidence" value="ECO:0007669"/>
    <property type="project" value="TreeGrafter"/>
</dbReference>
<dbReference type="OrthoDB" id="2019593at2759"/>
<protein>
    <submittedName>
        <fullName evidence="1">Senescence-associated protein osa15 protein</fullName>
    </submittedName>
</protein>